<evidence type="ECO:0000259" key="12">
    <source>
        <dbReference type="PROSITE" id="PS50045"/>
    </source>
</evidence>
<evidence type="ECO:0000256" key="5">
    <source>
        <dbReference type="ARBA" id="ARBA00022840"/>
    </source>
</evidence>
<dbReference type="SMART" id="SM00448">
    <property type="entry name" value="REC"/>
    <property type="match status" value="1"/>
</dbReference>
<dbReference type="PRINTS" id="PR01590">
    <property type="entry name" value="HTHFIS"/>
</dbReference>
<dbReference type="Gene3D" id="1.10.10.60">
    <property type="entry name" value="Homeodomain-like"/>
    <property type="match status" value="1"/>
</dbReference>
<organism evidence="14 15">
    <name type="scientific">Tritonibacter aquimaris</name>
    <dbReference type="NCBI Taxonomy" id="2663379"/>
    <lineage>
        <taxon>Bacteria</taxon>
        <taxon>Pseudomonadati</taxon>
        <taxon>Pseudomonadota</taxon>
        <taxon>Alphaproteobacteria</taxon>
        <taxon>Rhodobacterales</taxon>
        <taxon>Paracoccaceae</taxon>
        <taxon>Tritonibacter</taxon>
    </lineage>
</organism>
<dbReference type="FunFam" id="3.40.50.300:FF:000006">
    <property type="entry name" value="DNA-binding transcriptional regulator NtrC"/>
    <property type="match status" value="1"/>
</dbReference>
<keyword evidence="11" id="KW-0597">Phosphoprotein</keyword>
<dbReference type="GO" id="GO:0043565">
    <property type="term" value="F:sequence-specific DNA binding"/>
    <property type="evidence" value="ECO:0007669"/>
    <property type="project" value="InterPro"/>
</dbReference>
<evidence type="ECO:0000313" key="15">
    <source>
        <dbReference type="Proteomes" id="UP000436694"/>
    </source>
</evidence>
<sequence>MQAPAPRDEYGDSLVGASILIIDDEPGMRNFMSKILEPRCKRVEQAASAAEATAILDQSHFDLVILDNIMPGKTGLEWVQEQHKVGLFADTILVTAYADLETAIQALRSGVADFVLKPFRANQILNSVARALDRKYLRRENYLLKHELSVEGGATRGRLLGKSAVINKARGMLRRLAPLPTPVLFTGASGTGKEIAARTLHSLSDRASKPFVAVNCAAIAADRIAHELFGQADGQNSAQGGLFMHADGGTLFLDEVAQMPEQVQAALLRVLEDQRVRPVGAERDIPLNLRFLFATNADLEAAVREGRFRADLYHRINVVQIEMPPLKDRVEDIVELAAFFMEQFSTTLGMPPMALNEETLLKFSRYDWPGNVRELRNLIERSMILGEFPEEFSGQGEVTGQAAIESLDLVTQRHIMHVLDACEGNRAEAARRLGVSRKTIDRKCASWGL</sequence>
<dbReference type="InterPro" id="IPR025943">
    <property type="entry name" value="Sigma_54_int_dom_ATP-bd_2"/>
</dbReference>
<dbReference type="InterPro" id="IPR058031">
    <property type="entry name" value="AAA_lid_NorR"/>
</dbReference>
<dbReference type="GO" id="GO:0005524">
    <property type="term" value="F:ATP binding"/>
    <property type="evidence" value="ECO:0007669"/>
    <property type="project" value="UniProtKB-KW"/>
</dbReference>
<dbReference type="EMBL" id="WIXK01000010">
    <property type="protein sequence ID" value="MQY44069.1"/>
    <property type="molecule type" value="Genomic_DNA"/>
</dbReference>
<dbReference type="GO" id="GO:0006355">
    <property type="term" value="P:regulation of DNA-templated transcription"/>
    <property type="evidence" value="ECO:0007669"/>
    <property type="project" value="InterPro"/>
</dbReference>
<dbReference type="SUPFAM" id="SSF46689">
    <property type="entry name" value="Homeodomain-like"/>
    <property type="match status" value="1"/>
</dbReference>
<dbReference type="Proteomes" id="UP000436694">
    <property type="component" value="Unassembled WGS sequence"/>
</dbReference>
<evidence type="ECO:0000256" key="2">
    <source>
        <dbReference type="ARBA" id="ARBA00011135"/>
    </source>
</evidence>
<dbReference type="Gene3D" id="3.40.50.2300">
    <property type="match status" value="1"/>
</dbReference>
<feature type="domain" description="Response regulatory" evidence="13">
    <location>
        <begin position="18"/>
        <end position="132"/>
    </location>
</feature>
<dbReference type="InterPro" id="IPR002197">
    <property type="entry name" value="HTH_Fis"/>
</dbReference>
<evidence type="ECO:0000256" key="11">
    <source>
        <dbReference type="PROSITE-ProRule" id="PRU00169"/>
    </source>
</evidence>
<evidence type="ECO:0000256" key="7">
    <source>
        <dbReference type="ARBA" id="ARBA00023015"/>
    </source>
</evidence>
<proteinExistence type="predicted"/>
<dbReference type="SUPFAM" id="SSF52172">
    <property type="entry name" value="CheY-like"/>
    <property type="match status" value="1"/>
</dbReference>
<comment type="function">
    <text evidence="1">Required for activation of most nif operons, which are directly involved in nitrogen fixation.</text>
</comment>
<dbReference type="Pfam" id="PF02954">
    <property type="entry name" value="HTH_8"/>
    <property type="match status" value="1"/>
</dbReference>
<evidence type="ECO:0000256" key="6">
    <source>
        <dbReference type="ARBA" id="ARBA00023012"/>
    </source>
</evidence>
<evidence type="ECO:0000256" key="4">
    <source>
        <dbReference type="ARBA" id="ARBA00022741"/>
    </source>
</evidence>
<evidence type="ECO:0000256" key="3">
    <source>
        <dbReference type="ARBA" id="ARBA00015308"/>
    </source>
</evidence>
<dbReference type="InterPro" id="IPR002078">
    <property type="entry name" value="Sigma_54_int"/>
</dbReference>
<evidence type="ECO:0000256" key="9">
    <source>
        <dbReference type="ARBA" id="ARBA00023159"/>
    </source>
</evidence>
<dbReference type="AlphaFoldDB" id="A0A844ANN1"/>
<dbReference type="InterPro" id="IPR003593">
    <property type="entry name" value="AAA+_ATPase"/>
</dbReference>
<keyword evidence="4" id="KW-0547">Nucleotide-binding</keyword>
<dbReference type="Gene3D" id="1.10.8.60">
    <property type="match status" value="1"/>
</dbReference>
<keyword evidence="10" id="KW-0804">Transcription</keyword>
<evidence type="ECO:0000259" key="13">
    <source>
        <dbReference type="PROSITE" id="PS50110"/>
    </source>
</evidence>
<feature type="domain" description="Sigma-54 factor interaction" evidence="12">
    <location>
        <begin position="159"/>
        <end position="384"/>
    </location>
</feature>
<comment type="caution">
    <text evidence="14">The sequence shown here is derived from an EMBL/GenBank/DDBJ whole genome shotgun (WGS) entry which is preliminary data.</text>
</comment>
<dbReference type="InterPro" id="IPR001789">
    <property type="entry name" value="Sig_transdc_resp-reg_receiver"/>
</dbReference>
<dbReference type="InterPro" id="IPR027417">
    <property type="entry name" value="P-loop_NTPase"/>
</dbReference>
<dbReference type="InterPro" id="IPR011006">
    <property type="entry name" value="CheY-like_superfamily"/>
</dbReference>
<dbReference type="CDD" id="cd00009">
    <property type="entry name" value="AAA"/>
    <property type="match status" value="1"/>
</dbReference>
<name>A0A844ANN1_9RHOB</name>
<dbReference type="PROSITE" id="PS50110">
    <property type="entry name" value="RESPONSE_REGULATORY"/>
    <property type="match status" value="1"/>
</dbReference>
<keyword evidence="6" id="KW-0902">Two-component regulatory system</keyword>
<dbReference type="Pfam" id="PF00072">
    <property type="entry name" value="Response_reg"/>
    <property type="match status" value="1"/>
</dbReference>
<gene>
    <name evidence="14" type="ORF">GG681_15600</name>
</gene>
<dbReference type="SUPFAM" id="SSF52540">
    <property type="entry name" value="P-loop containing nucleoside triphosphate hydrolases"/>
    <property type="match status" value="1"/>
</dbReference>
<accession>A0A844ANN1</accession>
<feature type="modified residue" description="4-aspartylphosphate" evidence="11">
    <location>
        <position position="67"/>
    </location>
</feature>
<dbReference type="PROSITE" id="PS00676">
    <property type="entry name" value="SIGMA54_INTERACT_2"/>
    <property type="match status" value="1"/>
</dbReference>
<dbReference type="Gene3D" id="3.40.50.300">
    <property type="entry name" value="P-loop containing nucleotide triphosphate hydrolases"/>
    <property type="match status" value="1"/>
</dbReference>
<comment type="subunit">
    <text evidence="2">Interacts with sigma-54.</text>
</comment>
<dbReference type="InterPro" id="IPR025944">
    <property type="entry name" value="Sigma_54_int_dom_CS"/>
</dbReference>
<keyword evidence="15" id="KW-1185">Reference proteome</keyword>
<dbReference type="PROSITE" id="PS50045">
    <property type="entry name" value="SIGMA54_INTERACT_4"/>
    <property type="match status" value="1"/>
</dbReference>
<evidence type="ECO:0000256" key="10">
    <source>
        <dbReference type="ARBA" id="ARBA00023163"/>
    </source>
</evidence>
<keyword evidence="7" id="KW-0805">Transcription regulation</keyword>
<dbReference type="RefSeq" id="WP_153548962.1">
    <property type="nucleotide sequence ID" value="NZ_WIXK01000010.1"/>
</dbReference>
<reference evidence="14 15" key="1">
    <citation type="submission" date="2019-10" db="EMBL/GenBank/DDBJ databases">
        <title>Epibacterium sp. nov., isolated from seawater.</title>
        <authorList>
            <person name="Zhang X."/>
            <person name="Li N."/>
        </authorList>
    </citation>
    <scope>NUCLEOTIDE SEQUENCE [LARGE SCALE GENOMIC DNA]</scope>
    <source>
        <strain evidence="14 15">SM1969</strain>
    </source>
</reference>
<dbReference type="GO" id="GO:0000160">
    <property type="term" value="P:phosphorelay signal transduction system"/>
    <property type="evidence" value="ECO:0007669"/>
    <property type="project" value="UniProtKB-KW"/>
</dbReference>
<keyword evidence="5" id="KW-0067">ATP-binding</keyword>
<keyword evidence="8" id="KW-0238">DNA-binding</keyword>
<dbReference type="Pfam" id="PF00158">
    <property type="entry name" value="Sigma54_activat"/>
    <property type="match status" value="1"/>
</dbReference>
<dbReference type="CDD" id="cd00156">
    <property type="entry name" value="REC"/>
    <property type="match status" value="1"/>
</dbReference>
<dbReference type="PROSITE" id="PS00688">
    <property type="entry name" value="SIGMA54_INTERACT_3"/>
    <property type="match status" value="1"/>
</dbReference>
<keyword evidence="9" id="KW-0010">Activator</keyword>
<evidence type="ECO:0000256" key="8">
    <source>
        <dbReference type="ARBA" id="ARBA00023125"/>
    </source>
</evidence>
<evidence type="ECO:0000313" key="14">
    <source>
        <dbReference type="EMBL" id="MQY44069.1"/>
    </source>
</evidence>
<protein>
    <recommendedName>
        <fullName evidence="3">Nif-specific regulatory protein</fullName>
    </recommendedName>
</protein>
<dbReference type="PANTHER" id="PTHR32071">
    <property type="entry name" value="TRANSCRIPTIONAL REGULATORY PROTEIN"/>
    <property type="match status" value="1"/>
</dbReference>
<evidence type="ECO:0000256" key="1">
    <source>
        <dbReference type="ARBA" id="ARBA00002167"/>
    </source>
</evidence>
<dbReference type="SMART" id="SM00382">
    <property type="entry name" value="AAA"/>
    <property type="match status" value="1"/>
</dbReference>
<dbReference type="PANTHER" id="PTHR32071:SF91">
    <property type="entry name" value="TUNGSTATE-RESPONSIVE TWO COMPONENT SIGMA54-DEPENDENT SIGNAL TRANSDUCTION SYSTEM RESPONSE REGULATOR FIS FAMILY"/>
    <property type="match status" value="1"/>
</dbReference>
<dbReference type="InterPro" id="IPR009057">
    <property type="entry name" value="Homeodomain-like_sf"/>
</dbReference>
<dbReference type="Pfam" id="PF25601">
    <property type="entry name" value="AAA_lid_14"/>
    <property type="match status" value="1"/>
</dbReference>